<keyword evidence="3" id="KW-1185">Reference proteome</keyword>
<organism evidence="2 3">
    <name type="scientific">Papaver atlanticum</name>
    <dbReference type="NCBI Taxonomy" id="357466"/>
    <lineage>
        <taxon>Eukaryota</taxon>
        <taxon>Viridiplantae</taxon>
        <taxon>Streptophyta</taxon>
        <taxon>Embryophyta</taxon>
        <taxon>Tracheophyta</taxon>
        <taxon>Spermatophyta</taxon>
        <taxon>Magnoliopsida</taxon>
        <taxon>Ranunculales</taxon>
        <taxon>Papaveraceae</taxon>
        <taxon>Papaveroideae</taxon>
        <taxon>Papaver</taxon>
    </lineage>
</organism>
<proteinExistence type="predicted"/>
<dbReference type="AlphaFoldDB" id="A0AAD4S0F8"/>
<gene>
    <name evidence="2" type="ORF">MKW98_026851</name>
</gene>
<accession>A0AAD4S0F8</accession>
<evidence type="ECO:0000256" key="1">
    <source>
        <dbReference type="SAM" id="MobiDB-lite"/>
    </source>
</evidence>
<protein>
    <submittedName>
        <fullName evidence="2">Uncharacterized protein</fullName>
    </submittedName>
</protein>
<dbReference type="Proteomes" id="UP001202328">
    <property type="component" value="Unassembled WGS sequence"/>
</dbReference>
<sequence>MGAGVKKKKCSRKVKSADYVDKRVLDDTVKDKRVVSTNGVETKRLRPEKKSRDSNAECECECECHQSSDSNAECECECHQSSDSKAECESHERVKVPLESDEKVKLSLLYVVHSITIDKSNDALAYQIKSDKPVGSEVTYKSQGMAHVLVVWGLEVLPQVRRKFGKKTVTANWRPHMHSVTCKSVINHGTLIEVLSQSKEKVLDNIMWHREDAKRLVIFGLCEGPLVNEVEEEEEDPLENENVVEKEDLVESETVFEPKVVVDDKDLKRIVIGEAEVFKSAVKGQLKELSVQVSNSHKTMLDNAECLTVEIKSMKDKIGHYEEGDLNGEAMQNLDVRHYEEGDFNGEEMQNLDVSPGDGSNNSELSPLYPYNPPNKEVDVSQPVAENICNSSTGKKRKRQENKPCTGPVAPVIDVSDDVTKGQGRAKRKINPAPPMLSPYTLTGNVAKKNPKKVSFVSQPTSEEPGIINYFEEDILDYIKEHGDNYNGDNTSLLSFHEYKLLLHSTGWLCSNLLHKCYPSNKSTGTWSYFETHLAFIEHMVRKIPVFQVNPAFATRYRCELAVQLFKKQFIEVNGTSGEE</sequence>
<evidence type="ECO:0000313" key="3">
    <source>
        <dbReference type="Proteomes" id="UP001202328"/>
    </source>
</evidence>
<feature type="region of interest" description="Disordered" evidence="1">
    <location>
        <begin position="391"/>
        <end position="444"/>
    </location>
</feature>
<evidence type="ECO:0000313" key="2">
    <source>
        <dbReference type="EMBL" id="KAI3849937.1"/>
    </source>
</evidence>
<name>A0AAD4S0F8_9MAGN</name>
<reference evidence="2" key="1">
    <citation type="submission" date="2022-04" db="EMBL/GenBank/DDBJ databases">
        <title>A functionally conserved STORR gene fusion in Papaver species that diverged 16.8 million years ago.</title>
        <authorList>
            <person name="Catania T."/>
        </authorList>
    </citation>
    <scope>NUCLEOTIDE SEQUENCE</scope>
    <source>
        <strain evidence="2">S-188037</strain>
    </source>
</reference>
<feature type="region of interest" description="Disordered" evidence="1">
    <location>
        <begin position="347"/>
        <end position="367"/>
    </location>
</feature>
<dbReference type="EMBL" id="JAJJMB010016078">
    <property type="protein sequence ID" value="KAI3849937.1"/>
    <property type="molecule type" value="Genomic_DNA"/>
</dbReference>
<comment type="caution">
    <text evidence="2">The sequence shown here is derived from an EMBL/GenBank/DDBJ whole genome shotgun (WGS) entry which is preliminary data.</text>
</comment>